<dbReference type="Ensembl" id="ENSMFAT00000076344.1">
    <property type="protein sequence ID" value="ENSMFAP00000047002.1"/>
    <property type="gene ID" value="ENSMFAG00000060244.1"/>
</dbReference>
<evidence type="ECO:0000313" key="3">
    <source>
        <dbReference type="Proteomes" id="UP000233100"/>
    </source>
</evidence>
<sequence>FFFFFWRQSLTLSTQAGVQWPDPSSLQPPPPRFKQFSCLSLPSSWDYRHAQPHPANFCIFSRDEVSRFYHVAKAGFGLLASSDLPSSASQSGGIIGVSHCTQPPGIFKSQVCSTLNARTYLIGKNIIEHKAWHKILSK</sequence>
<reference evidence="2" key="2">
    <citation type="submission" date="2025-08" db="UniProtKB">
        <authorList>
            <consortium name="Ensembl"/>
        </authorList>
    </citation>
    <scope>IDENTIFICATION</scope>
</reference>
<evidence type="ECO:0000313" key="2">
    <source>
        <dbReference type="Ensembl" id="ENSMFAP00000047002.1"/>
    </source>
</evidence>
<keyword evidence="1" id="KW-0732">Signal</keyword>
<dbReference type="GeneTree" id="ENSGT00940000161627"/>
<dbReference type="PANTHER" id="PTHR46254:SF3">
    <property type="entry name" value="SECRETED PROTEIN"/>
    <property type="match status" value="1"/>
</dbReference>
<proteinExistence type="predicted"/>
<organism evidence="2 3">
    <name type="scientific">Macaca fascicularis</name>
    <name type="common">Crab-eating macaque</name>
    <name type="synonym">Cynomolgus monkey</name>
    <dbReference type="NCBI Taxonomy" id="9541"/>
    <lineage>
        <taxon>Eukaryota</taxon>
        <taxon>Metazoa</taxon>
        <taxon>Chordata</taxon>
        <taxon>Craniata</taxon>
        <taxon>Vertebrata</taxon>
        <taxon>Euteleostomi</taxon>
        <taxon>Mammalia</taxon>
        <taxon>Eutheria</taxon>
        <taxon>Euarchontoglires</taxon>
        <taxon>Primates</taxon>
        <taxon>Haplorrhini</taxon>
        <taxon>Catarrhini</taxon>
        <taxon>Cercopithecidae</taxon>
        <taxon>Cercopithecinae</taxon>
        <taxon>Macaca</taxon>
    </lineage>
</organism>
<name>A0A7N9CAW5_MACFA</name>
<dbReference type="Proteomes" id="UP000233100">
    <property type="component" value="Chromosome 8"/>
</dbReference>
<reference evidence="2 3" key="1">
    <citation type="submission" date="2013-03" db="EMBL/GenBank/DDBJ databases">
        <authorList>
            <person name="Warren W."/>
            <person name="Wilson R.K."/>
        </authorList>
    </citation>
    <scope>NUCLEOTIDE SEQUENCE</scope>
</reference>
<dbReference type="AlphaFoldDB" id="A0A7N9CAW5"/>
<accession>A0A7N9CAW5</accession>
<keyword evidence="3" id="KW-1185">Reference proteome</keyword>
<dbReference type="PRINTS" id="PR02045">
    <property type="entry name" value="F138DOMAIN"/>
</dbReference>
<feature type="chain" id="PRO_5031476603" evidence="1">
    <location>
        <begin position="17"/>
        <end position="138"/>
    </location>
</feature>
<feature type="signal peptide" evidence="1">
    <location>
        <begin position="1"/>
        <end position="16"/>
    </location>
</feature>
<protein>
    <submittedName>
        <fullName evidence="2">Uncharacterized protein</fullName>
    </submittedName>
</protein>
<evidence type="ECO:0000256" key="1">
    <source>
        <dbReference type="SAM" id="SignalP"/>
    </source>
</evidence>
<dbReference type="PANTHER" id="PTHR46254">
    <property type="entry name" value="PROTEIN GVQW1-RELATED"/>
    <property type="match status" value="1"/>
</dbReference>
<reference evidence="2" key="3">
    <citation type="submission" date="2025-09" db="UniProtKB">
        <authorList>
            <consortium name="Ensembl"/>
        </authorList>
    </citation>
    <scope>IDENTIFICATION</scope>
</reference>